<feature type="region of interest" description="Disordered" evidence="1">
    <location>
        <begin position="305"/>
        <end position="338"/>
    </location>
</feature>
<reference evidence="2" key="1">
    <citation type="submission" date="2021-02" db="EMBL/GenBank/DDBJ databases">
        <authorList>
            <person name="Nowell W R."/>
        </authorList>
    </citation>
    <scope>NUCLEOTIDE SEQUENCE</scope>
</reference>
<dbReference type="Proteomes" id="UP000663866">
    <property type="component" value="Unassembled WGS sequence"/>
</dbReference>
<protein>
    <submittedName>
        <fullName evidence="2">Uncharacterized protein</fullName>
    </submittedName>
</protein>
<dbReference type="EMBL" id="CAJOBG010020835">
    <property type="protein sequence ID" value="CAF4324064.1"/>
    <property type="molecule type" value="Genomic_DNA"/>
</dbReference>
<sequence length="338" mass="37122">SQDGEYRVDGVMRWIIPYATTQSSNCLNYLKKASDRGHWKGCYLGAAAGRHALIQFNSTIANILSAHEQFKEDYYLKFMVMRSDNGQFVKHPTMGFVDQGVAPPPGQAPLLHSVREKIEKKDLIDGAQFVISLKIFYDGEAGQQGKTKNSSFYVACVLCRGEEEIPPRLLSDCIEIADKTLGNVEKSIGIQSTKRARSSSGNDPASTISNDTASTISNDTASTISNDTASTINNDTASTIKNDASGTIKWIANYMKKKYRNKYPYAVHISSSDSDGTPTHRKQKGVISSFRTLEITDDSDTEVYSDKDAYSGAVDHSSKDVYSSTEDHSDTENTSVAQ</sequence>
<evidence type="ECO:0000256" key="1">
    <source>
        <dbReference type="SAM" id="MobiDB-lite"/>
    </source>
</evidence>
<evidence type="ECO:0000313" key="3">
    <source>
        <dbReference type="EMBL" id="CAF4324064.1"/>
    </source>
</evidence>
<name>A0A816SQA0_9BILA</name>
<evidence type="ECO:0000313" key="2">
    <source>
        <dbReference type="EMBL" id="CAF2091401.1"/>
    </source>
</evidence>
<keyword evidence="5" id="KW-1185">Reference proteome</keyword>
<feature type="non-terminal residue" evidence="2">
    <location>
        <position position="1"/>
    </location>
</feature>
<evidence type="ECO:0000313" key="4">
    <source>
        <dbReference type="Proteomes" id="UP000663856"/>
    </source>
</evidence>
<accession>A0A816SQA0</accession>
<dbReference type="Proteomes" id="UP000663856">
    <property type="component" value="Unassembled WGS sequence"/>
</dbReference>
<proteinExistence type="predicted"/>
<organism evidence="2 4">
    <name type="scientific">Rotaria magnacalcarata</name>
    <dbReference type="NCBI Taxonomy" id="392030"/>
    <lineage>
        <taxon>Eukaryota</taxon>
        <taxon>Metazoa</taxon>
        <taxon>Spiralia</taxon>
        <taxon>Gnathifera</taxon>
        <taxon>Rotifera</taxon>
        <taxon>Eurotatoria</taxon>
        <taxon>Bdelloidea</taxon>
        <taxon>Philodinida</taxon>
        <taxon>Philodinidae</taxon>
        <taxon>Rotaria</taxon>
    </lineage>
</organism>
<dbReference type="AlphaFoldDB" id="A0A816SQA0"/>
<evidence type="ECO:0000313" key="5">
    <source>
        <dbReference type="Proteomes" id="UP000663866"/>
    </source>
</evidence>
<gene>
    <name evidence="3" type="ORF">OVN521_LOCUS32080</name>
    <name evidence="2" type="ORF">WKI299_LOCUS18194</name>
</gene>
<comment type="caution">
    <text evidence="2">The sequence shown here is derived from an EMBL/GenBank/DDBJ whole genome shotgun (WGS) entry which is preliminary data.</text>
</comment>
<feature type="region of interest" description="Disordered" evidence="1">
    <location>
        <begin position="189"/>
        <end position="238"/>
    </location>
</feature>
<dbReference type="EMBL" id="CAJNRF010007437">
    <property type="protein sequence ID" value="CAF2091401.1"/>
    <property type="molecule type" value="Genomic_DNA"/>
</dbReference>